<sequence>MNAMLNDILVGPSPQTSACDYYAIIGCDETANVSELAGVGKLSVLLQLARVEKSHPSDVVAKGFMIAGTAGCDVTWAAVRTRTDKATKTCSQRGEQDRTPSLSNILFVEGKAPTHIVYHCIIDGPRVADPVIQYQCNFMHQKTLAIENISAPLLQGDPFPSSNVNHALNCMAISNIREAESTEAYGSSVELRLATSNTSRAAAVNCAWVSQYSSKYIDVKQRRARTFLHLNTKKNKGQAAPLYSRADSTLCAYIDILQQKATVVAFAIGGSSV</sequence>
<organism evidence="1 2">
    <name type="scientific">Tropilaelaps mercedesae</name>
    <dbReference type="NCBI Taxonomy" id="418985"/>
    <lineage>
        <taxon>Eukaryota</taxon>
        <taxon>Metazoa</taxon>
        <taxon>Ecdysozoa</taxon>
        <taxon>Arthropoda</taxon>
        <taxon>Chelicerata</taxon>
        <taxon>Arachnida</taxon>
        <taxon>Acari</taxon>
        <taxon>Parasitiformes</taxon>
        <taxon>Mesostigmata</taxon>
        <taxon>Gamasina</taxon>
        <taxon>Dermanyssoidea</taxon>
        <taxon>Laelapidae</taxon>
        <taxon>Tropilaelaps</taxon>
    </lineage>
</organism>
<accession>A0A1V9XV83</accession>
<keyword evidence="2" id="KW-1185">Reference proteome</keyword>
<dbReference type="EMBL" id="MNPL01003602">
    <property type="protein sequence ID" value="OQR77385.1"/>
    <property type="molecule type" value="Genomic_DNA"/>
</dbReference>
<evidence type="ECO:0000313" key="1">
    <source>
        <dbReference type="EMBL" id="OQR77385.1"/>
    </source>
</evidence>
<name>A0A1V9XV83_9ACAR</name>
<evidence type="ECO:0000313" key="2">
    <source>
        <dbReference type="Proteomes" id="UP000192247"/>
    </source>
</evidence>
<dbReference type="InParanoid" id="A0A1V9XV83"/>
<protein>
    <submittedName>
        <fullName evidence="1">Uncharacterized protein</fullName>
    </submittedName>
</protein>
<dbReference type="Proteomes" id="UP000192247">
    <property type="component" value="Unassembled WGS sequence"/>
</dbReference>
<dbReference type="AlphaFoldDB" id="A0A1V9XV83"/>
<proteinExistence type="predicted"/>
<gene>
    <name evidence="1" type="ORF">BIW11_02916</name>
</gene>
<reference evidence="1 2" key="1">
    <citation type="journal article" date="2017" name="Gigascience">
        <title>Draft genome of the honey bee ectoparasitic mite, Tropilaelaps mercedesae, is shaped by the parasitic life history.</title>
        <authorList>
            <person name="Dong X."/>
            <person name="Armstrong S.D."/>
            <person name="Xia D."/>
            <person name="Makepeace B.L."/>
            <person name="Darby A.C."/>
            <person name="Kadowaki T."/>
        </authorList>
    </citation>
    <scope>NUCLEOTIDE SEQUENCE [LARGE SCALE GENOMIC DNA]</scope>
    <source>
        <strain evidence="1">Wuxi-XJTLU</strain>
    </source>
</reference>
<comment type="caution">
    <text evidence="1">The sequence shown here is derived from an EMBL/GenBank/DDBJ whole genome shotgun (WGS) entry which is preliminary data.</text>
</comment>